<feature type="domain" description="DNA topoisomerase IB N-terminal" evidence="8">
    <location>
        <begin position="19"/>
        <end position="66"/>
    </location>
</feature>
<dbReference type="Gene3D" id="1.10.132.120">
    <property type="match status" value="1"/>
</dbReference>
<evidence type="ECO:0000256" key="2">
    <source>
        <dbReference type="ARBA" id="ARBA00006645"/>
    </source>
</evidence>
<evidence type="ECO:0000256" key="6">
    <source>
        <dbReference type="ARBA" id="ARBA00023235"/>
    </source>
</evidence>
<proteinExistence type="inferred from homology"/>
<keyword evidence="5" id="KW-0238">DNA-binding</keyword>
<name>A0ABW2TQR7_9PSEU</name>
<keyword evidence="4" id="KW-0799">Topoisomerase</keyword>
<dbReference type="InterPro" id="IPR013500">
    <property type="entry name" value="TopoI_cat_euk"/>
</dbReference>
<evidence type="ECO:0000256" key="1">
    <source>
        <dbReference type="ARBA" id="ARBA00000213"/>
    </source>
</evidence>
<dbReference type="InterPro" id="IPR035447">
    <property type="entry name" value="DNA_topo_I_N_sf"/>
</dbReference>
<dbReference type="EMBL" id="JBHTEY010000004">
    <property type="protein sequence ID" value="MFC7614898.1"/>
    <property type="molecule type" value="Genomic_DNA"/>
</dbReference>
<dbReference type="PRINTS" id="PR00416">
    <property type="entry name" value="EUTPISMRASEI"/>
</dbReference>
<dbReference type="InterPro" id="IPR049331">
    <property type="entry name" value="Top1B_N_bact"/>
</dbReference>
<evidence type="ECO:0000256" key="5">
    <source>
        <dbReference type="ARBA" id="ARBA00023125"/>
    </source>
</evidence>
<dbReference type="InterPro" id="IPR001631">
    <property type="entry name" value="TopoI"/>
</dbReference>
<dbReference type="InterPro" id="IPR011010">
    <property type="entry name" value="DNA_brk_join_enz"/>
</dbReference>
<evidence type="ECO:0000259" key="7">
    <source>
        <dbReference type="Pfam" id="PF01028"/>
    </source>
</evidence>
<dbReference type="PROSITE" id="PS52038">
    <property type="entry name" value="TOPO_IB_2"/>
    <property type="match status" value="1"/>
</dbReference>
<dbReference type="Pfam" id="PF21338">
    <property type="entry name" value="Top1B_N_bact"/>
    <property type="match status" value="1"/>
</dbReference>
<evidence type="ECO:0000259" key="8">
    <source>
        <dbReference type="Pfam" id="PF21338"/>
    </source>
</evidence>
<dbReference type="Proteomes" id="UP001596512">
    <property type="component" value="Unassembled WGS sequence"/>
</dbReference>
<dbReference type="Pfam" id="PF01028">
    <property type="entry name" value="Topoisom_I"/>
    <property type="match status" value="1"/>
</dbReference>
<protein>
    <recommendedName>
        <fullName evidence="3">DNA topoisomerase</fullName>
        <ecNumber evidence="3">5.6.2.1</ecNumber>
    </recommendedName>
</protein>
<evidence type="ECO:0000256" key="3">
    <source>
        <dbReference type="ARBA" id="ARBA00012891"/>
    </source>
</evidence>
<evidence type="ECO:0000313" key="10">
    <source>
        <dbReference type="Proteomes" id="UP001596512"/>
    </source>
</evidence>
<reference evidence="10" key="1">
    <citation type="journal article" date="2019" name="Int. J. Syst. Evol. Microbiol.">
        <title>The Global Catalogue of Microorganisms (GCM) 10K type strain sequencing project: providing services to taxonomists for standard genome sequencing and annotation.</title>
        <authorList>
            <consortium name="The Broad Institute Genomics Platform"/>
            <consortium name="The Broad Institute Genome Sequencing Center for Infectious Disease"/>
            <person name="Wu L."/>
            <person name="Ma J."/>
        </authorList>
    </citation>
    <scope>NUCLEOTIDE SEQUENCE [LARGE SCALE GENOMIC DNA]</scope>
    <source>
        <strain evidence="10">JCM 17695</strain>
    </source>
</reference>
<feature type="domain" description="DNA topoisomerase I catalytic core eukaryotic-type" evidence="7">
    <location>
        <begin position="77"/>
        <end position="286"/>
    </location>
</feature>
<evidence type="ECO:0000256" key="4">
    <source>
        <dbReference type="ARBA" id="ARBA00023029"/>
    </source>
</evidence>
<comment type="similarity">
    <text evidence="2">Belongs to the type IB topoisomerase family.</text>
</comment>
<dbReference type="EC" id="5.6.2.1" evidence="3"/>
<keyword evidence="10" id="KW-1185">Reference proteome</keyword>
<evidence type="ECO:0000313" key="9">
    <source>
        <dbReference type="EMBL" id="MFC7614898.1"/>
    </source>
</evidence>
<accession>A0ABW2TQR7</accession>
<organism evidence="9 10">
    <name type="scientific">Actinokineospora soli</name>
    <dbReference type="NCBI Taxonomy" id="1048753"/>
    <lineage>
        <taxon>Bacteria</taxon>
        <taxon>Bacillati</taxon>
        <taxon>Actinomycetota</taxon>
        <taxon>Actinomycetes</taxon>
        <taxon>Pseudonocardiales</taxon>
        <taxon>Pseudonocardiaceae</taxon>
        <taxon>Actinokineospora</taxon>
    </lineage>
</organism>
<comment type="caution">
    <text evidence="9">The sequence shown here is derived from an EMBL/GenBank/DDBJ whole genome shotgun (WGS) entry which is preliminary data.</text>
</comment>
<keyword evidence="6" id="KW-0413">Isomerase</keyword>
<comment type="catalytic activity">
    <reaction evidence="1">
        <text>ATP-independent breakage of single-stranded DNA, followed by passage and rejoining.</text>
        <dbReference type="EC" id="5.6.2.1"/>
    </reaction>
</comment>
<dbReference type="Gene3D" id="3.30.66.10">
    <property type="entry name" value="DNA topoisomerase I domain"/>
    <property type="match status" value="1"/>
</dbReference>
<dbReference type="SUPFAM" id="SSF55869">
    <property type="entry name" value="DNA topoisomerase I domain"/>
    <property type="match status" value="1"/>
</dbReference>
<gene>
    <name evidence="9" type="ORF">ACFQV2_16630</name>
</gene>
<dbReference type="InterPro" id="IPR014711">
    <property type="entry name" value="TopoI_cat_a-hlx-sub_euk"/>
</dbReference>
<dbReference type="Gene3D" id="3.90.15.10">
    <property type="entry name" value="Topoisomerase I, Chain A, domain 3"/>
    <property type="match status" value="1"/>
</dbReference>
<dbReference type="SUPFAM" id="SSF56349">
    <property type="entry name" value="DNA breaking-rejoining enzymes"/>
    <property type="match status" value="1"/>
</dbReference>
<sequence>MRRSDPAGPGITRRRQGRGWRFLGPGGEPLAAADLERVRHLAIPPAWRDVWICPHPEGHIQAVGTDDAGRRQYLYHEKWRQKRDEAKHERVQELAVRLPKFRLAVHDDLADSGLGCHRVLGGALRILDRGVFRTGGEEYADENGSHGVATLLREHVTVSRSSVAFSYPAKSGLHRDVSLTDPELAALLRSLKRARTGADRLLVYRAGRATWHEVRSGEINERFKELTAPEYTVKDLRTWHATVVAAIAFAKTEPPTSQRAFNRAIAAVMDTVAEDLGNTRAIARKSYVDARVVDAFGEGRTIKRAVDRVGDDLVDETTRQALERAVLKLLDG</sequence>